<feature type="chain" id="PRO_5019341977" evidence="5">
    <location>
        <begin position="24"/>
        <end position="737"/>
    </location>
</feature>
<gene>
    <name evidence="7" type="ORF">DW888_17225</name>
</gene>
<evidence type="ECO:0000256" key="2">
    <source>
        <dbReference type="ARBA" id="ARBA00022963"/>
    </source>
</evidence>
<dbReference type="InterPro" id="IPR016035">
    <property type="entry name" value="Acyl_Trfase/lysoPLipase"/>
</dbReference>
<keyword evidence="2 4" id="KW-0442">Lipid degradation</keyword>
<evidence type="ECO:0000259" key="6">
    <source>
        <dbReference type="PROSITE" id="PS51635"/>
    </source>
</evidence>
<dbReference type="InterPro" id="IPR043864">
    <property type="entry name" value="Omp85-like_dom"/>
</dbReference>
<evidence type="ECO:0000256" key="1">
    <source>
        <dbReference type="ARBA" id="ARBA00022801"/>
    </source>
</evidence>
<dbReference type="Pfam" id="PF01734">
    <property type="entry name" value="Patatin"/>
    <property type="match status" value="1"/>
</dbReference>
<sequence>MKKHLSLTLVLLACFFLALPTSAQQRKKVGVVLSGGGAKGVAHIGALKVIEEAGIPIDYIVGTSMGSIIGGLYSIGYTPEQLDSMVKKQDWTFLLSDRIKRSQQTMSEREKSETYVLSLPLTGKGFKEQASGGVIKGQNLANLFSDLTVGYHDSIDFNKMPIPFACVSENVVNGDEIVFHNGVLATAMRASMAIPGVFTPVRIDSMVLVDGGMKNNYPVNVAKAMGAEVIIGVDVQDKLRTANELNTAPDILLQIIDLTTQKNYEQNVAATDVYIKVNVKGYSAASFTPNALDTLTNRGEEAAQEKWSELLKLKKKIGIPADYKPTPHGPYTSLSSSRKFFVKEINFSGIEDVDKKWMMRKCKLKEDSEISVAQLEKALSVLRGSQAYSNVSYKLTSTPEGDKLDFLLEEKYERKINLGIRFDSEEIASMLLNATLNLKTHIPSKVSVTGRLGKRYAARVDYTLEPMQMRNFNFGYLFEYNDINIYNHGDRAYNTTYKYHSGEFSFSDVWYKNLRFAVGARFEYFKYKDFLYTSPEYNLKIKPEHFFSYFAQVHYNTFNKGYFPNQGADFKAGYSLYTDNMAKYKGHAPFSALNASWVEAFQLTNRFALLPAIYGRVLIGRDIPYPYTNALGGNYFGRFISQQMPFAGIDNIEIMKNSVVVGGLKLRQRLWTKHYISLTGNVALTNNNFFDILEDKCIYGFSLSYGIDSMFGPLEASLGYSNQSKKAGFYVNLGFYF</sequence>
<dbReference type="GeneID" id="69501582"/>
<dbReference type="PANTHER" id="PTHR14226:SF76">
    <property type="entry name" value="NTE FAMILY PROTEIN RSSA"/>
    <property type="match status" value="1"/>
</dbReference>
<name>A0A413VE93_9BACE</name>
<feature type="short sequence motif" description="DGA/G" evidence="4">
    <location>
        <begin position="210"/>
        <end position="212"/>
    </location>
</feature>
<feature type="domain" description="PNPLA" evidence="6">
    <location>
        <begin position="31"/>
        <end position="223"/>
    </location>
</feature>
<evidence type="ECO:0000256" key="5">
    <source>
        <dbReference type="SAM" id="SignalP"/>
    </source>
</evidence>
<feature type="short sequence motif" description="GXSXG" evidence="4">
    <location>
        <begin position="62"/>
        <end position="66"/>
    </location>
</feature>
<dbReference type="CDD" id="cd07205">
    <property type="entry name" value="Pat_PNPLA6_PNPLA7_NTE1_like"/>
    <property type="match status" value="1"/>
</dbReference>
<proteinExistence type="predicted"/>
<organism evidence="7 8">
    <name type="scientific">Bacteroides nordii</name>
    <dbReference type="NCBI Taxonomy" id="291645"/>
    <lineage>
        <taxon>Bacteria</taxon>
        <taxon>Pseudomonadati</taxon>
        <taxon>Bacteroidota</taxon>
        <taxon>Bacteroidia</taxon>
        <taxon>Bacteroidales</taxon>
        <taxon>Bacteroidaceae</taxon>
        <taxon>Bacteroides</taxon>
    </lineage>
</organism>
<keyword evidence="5" id="KW-0732">Signal</keyword>
<dbReference type="Pfam" id="PF19143">
    <property type="entry name" value="Omp85_2"/>
    <property type="match status" value="1"/>
</dbReference>
<evidence type="ECO:0000256" key="3">
    <source>
        <dbReference type="ARBA" id="ARBA00023098"/>
    </source>
</evidence>
<dbReference type="Gene3D" id="3.10.20.310">
    <property type="entry name" value="membrane protein fhac"/>
    <property type="match status" value="1"/>
</dbReference>
<dbReference type="PANTHER" id="PTHR14226">
    <property type="entry name" value="NEUROPATHY TARGET ESTERASE/SWISS CHEESE D.MELANOGASTER"/>
    <property type="match status" value="1"/>
</dbReference>
<dbReference type="InterPro" id="IPR050301">
    <property type="entry name" value="NTE"/>
</dbReference>
<accession>A0A413VE93</accession>
<feature type="signal peptide" evidence="5">
    <location>
        <begin position="1"/>
        <end position="23"/>
    </location>
</feature>
<dbReference type="GO" id="GO:0016042">
    <property type="term" value="P:lipid catabolic process"/>
    <property type="evidence" value="ECO:0007669"/>
    <property type="project" value="UniProtKB-UniRule"/>
</dbReference>
<protein>
    <submittedName>
        <fullName evidence="7">Patatin</fullName>
    </submittedName>
</protein>
<dbReference type="Proteomes" id="UP000284379">
    <property type="component" value="Unassembled WGS sequence"/>
</dbReference>
<dbReference type="AlphaFoldDB" id="A0A413VE93"/>
<comment type="caution">
    <text evidence="7">The sequence shown here is derived from an EMBL/GenBank/DDBJ whole genome shotgun (WGS) entry which is preliminary data.</text>
</comment>
<reference evidence="7 8" key="1">
    <citation type="submission" date="2018-08" db="EMBL/GenBank/DDBJ databases">
        <title>A genome reference for cultivated species of the human gut microbiota.</title>
        <authorList>
            <person name="Zou Y."/>
            <person name="Xue W."/>
            <person name="Luo G."/>
        </authorList>
    </citation>
    <scope>NUCLEOTIDE SEQUENCE [LARGE SCALE GENOMIC DNA]</scope>
    <source>
        <strain evidence="7 8">AM40-30BH</strain>
    </source>
</reference>
<dbReference type="PROSITE" id="PS51635">
    <property type="entry name" value="PNPLA"/>
    <property type="match status" value="1"/>
</dbReference>
<dbReference type="EMBL" id="QSGO01000020">
    <property type="protein sequence ID" value="RHB31873.1"/>
    <property type="molecule type" value="Genomic_DNA"/>
</dbReference>
<keyword evidence="3 4" id="KW-0443">Lipid metabolism</keyword>
<feature type="short sequence motif" description="GXGXXG" evidence="4">
    <location>
        <begin position="35"/>
        <end position="40"/>
    </location>
</feature>
<dbReference type="GO" id="GO:0016787">
    <property type="term" value="F:hydrolase activity"/>
    <property type="evidence" value="ECO:0007669"/>
    <property type="project" value="UniProtKB-UniRule"/>
</dbReference>
<keyword evidence="1 4" id="KW-0378">Hydrolase</keyword>
<dbReference type="Gene3D" id="3.40.1090.10">
    <property type="entry name" value="Cytosolic phospholipase A2 catalytic domain"/>
    <property type="match status" value="2"/>
</dbReference>
<evidence type="ECO:0000313" key="8">
    <source>
        <dbReference type="Proteomes" id="UP000284379"/>
    </source>
</evidence>
<evidence type="ECO:0000313" key="7">
    <source>
        <dbReference type="EMBL" id="RHB31873.1"/>
    </source>
</evidence>
<feature type="active site" description="Nucleophile" evidence="4">
    <location>
        <position position="64"/>
    </location>
</feature>
<dbReference type="SUPFAM" id="SSF52151">
    <property type="entry name" value="FabD/lysophospholipase-like"/>
    <property type="match status" value="1"/>
</dbReference>
<dbReference type="RefSeq" id="WP_002561711.1">
    <property type="nucleotide sequence ID" value="NZ_CABJFV010000020.1"/>
</dbReference>
<evidence type="ECO:0000256" key="4">
    <source>
        <dbReference type="PROSITE-ProRule" id="PRU01161"/>
    </source>
</evidence>
<dbReference type="Gene3D" id="2.40.160.50">
    <property type="entry name" value="membrane protein fhac: a member of the omp85/tpsb transporter family"/>
    <property type="match status" value="1"/>
</dbReference>
<dbReference type="InterPro" id="IPR002641">
    <property type="entry name" value="PNPLA_dom"/>
</dbReference>
<feature type="active site" description="Proton acceptor" evidence="4">
    <location>
        <position position="210"/>
    </location>
</feature>